<feature type="transmembrane region" description="Helical" evidence="7">
    <location>
        <begin position="80"/>
        <end position="98"/>
    </location>
</feature>
<evidence type="ECO:0000313" key="10">
    <source>
        <dbReference type="Proteomes" id="UP000010716"/>
    </source>
</evidence>
<dbReference type="AlphaFoldDB" id="F5L5F1"/>
<feature type="transmembrane region" description="Helical" evidence="7">
    <location>
        <begin position="47"/>
        <end position="68"/>
    </location>
</feature>
<dbReference type="Gene3D" id="1.10.3730.20">
    <property type="match status" value="1"/>
</dbReference>
<evidence type="ECO:0000256" key="5">
    <source>
        <dbReference type="ARBA" id="ARBA00022989"/>
    </source>
</evidence>
<dbReference type="PANTHER" id="PTHR32322">
    <property type="entry name" value="INNER MEMBRANE TRANSPORTER"/>
    <property type="match status" value="1"/>
</dbReference>
<proteinExistence type="inferred from homology"/>
<dbReference type="InterPro" id="IPR000620">
    <property type="entry name" value="EamA_dom"/>
</dbReference>
<evidence type="ECO:0000313" key="9">
    <source>
        <dbReference type="EMBL" id="EGL83450.1"/>
    </source>
</evidence>
<dbReference type="PANTHER" id="PTHR32322:SF18">
    <property type="entry name" value="S-ADENOSYLMETHIONINE_S-ADENOSYLHOMOCYSTEINE TRANSPORTER"/>
    <property type="match status" value="1"/>
</dbReference>
<evidence type="ECO:0000256" key="4">
    <source>
        <dbReference type="ARBA" id="ARBA00022692"/>
    </source>
</evidence>
<reference evidence="9 10" key="1">
    <citation type="journal article" date="2011" name="J. Bacteriol.">
        <title>Draft genome sequence of the thermoalkaliphilic Caldalkalibacillus thermarum strain TA2.A1.</title>
        <authorList>
            <person name="Kalamorz F."/>
            <person name="Keis S."/>
            <person name="McMillan D.G."/>
            <person name="Olsson K."/>
            <person name="Stanton J.A."/>
            <person name="Stockwell P."/>
            <person name="Black M.A."/>
            <person name="Klingeman D.M."/>
            <person name="Land M.L."/>
            <person name="Han C.S."/>
            <person name="Martin S.L."/>
            <person name="Becher S.A."/>
            <person name="Peddie C.J."/>
            <person name="Morgan H.W."/>
            <person name="Matthies D."/>
            <person name="Preiss L."/>
            <person name="Meier T."/>
            <person name="Brown S.D."/>
            <person name="Cook G.M."/>
        </authorList>
    </citation>
    <scope>NUCLEOTIDE SEQUENCE [LARGE SCALE GENOMIC DNA]</scope>
    <source>
        <strain evidence="9 10">TA2.A1</strain>
    </source>
</reference>
<feature type="transmembrane region" description="Helical" evidence="7">
    <location>
        <begin position="110"/>
        <end position="127"/>
    </location>
</feature>
<feature type="transmembrane region" description="Helical" evidence="7">
    <location>
        <begin position="195"/>
        <end position="214"/>
    </location>
</feature>
<feature type="domain" description="EamA" evidence="8">
    <location>
        <begin position="19"/>
        <end position="150"/>
    </location>
</feature>
<dbReference type="Proteomes" id="UP000010716">
    <property type="component" value="Unassembled WGS sequence"/>
</dbReference>
<feature type="transmembrane region" description="Helical" evidence="7">
    <location>
        <begin position="12"/>
        <end position="35"/>
    </location>
</feature>
<dbReference type="SUPFAM" id="SSF103481">
    <property type="entry name" value="Multidrug resistance efflux transporter EmrE"/>
    <property type="match status" value="2"/>
</dbReference>
<keyword evidence="4 7" id="KW-0812">Transmembrane</keyword>
<keyword evidence="3" id="KW-1003">Cell membrane</keyword>
<feature type="transmembrane region" description="Helical" evidence="7">
    <location>
        <begin position="136"/>
        <end position="155"/>
    </location>
</feature>
<gene>
    <name evidence="9" type="ORF">CathTA2_1014</name>
</gene>
<evidence type="ECO:0000256" key="3">
    <source>
        <dbReference type="ARBA" id="ARBA00022475"/>
    </source>
</evidence>
<evidence type="ECO:0000256" key="1">
    <source>
        <dbReference type="ARBA" id="ARBA00004651"/>
    </source>
</evidence>
<keyword evidence="6 7" id="KW-0472">Membrane</keyword>
<dbReference type="Pfam" id="PF00892">
    <property type="entry name" value="EamA"/>
    <property type="match status" value="2"/>
</dbReference>
<dbReference type="EMBL" id="AFCE01000105">
    <property type="protein sequence ID" value="EGL83450.1"/>
    <property type="molecule type" value="Genomic_DNA"/>
</dbReference>
<organism evidence="9 10">
    <name type="scientific">Caldalkalibacillus thermarum (strain TA2.A1)</name>
    <dbReference type="NCBI Taxonomy" id="986075"/>
    <lineage>
        <taxon>Bacteria</taxon>
        <taxon>Bacillati</taxon>
        <taxon>Bacillota</taxon>
        <taxon>Bacilli</taxon>
        <taxon>Bacillales</taxon>
        <taxon>Bacillaceae</taxon>
        <taxon>Caldalkalibacillus</taxon>
    </lineage>
</organism>
<evidence type="ECO:0000256" key="2">
    <source>
        <dbReference type="ARBA" id="ARBA00007362"/>
    </source>
</evidence>
<evidence type="ECO:0000256" key="6">
    <source>
        <dbReference type="ARBA" id="ARBA00023136"/>
    </source>
</evidence>
<feature type="transmembrane region" description="Helical" evidence="7">
    <location>
        <begin position="220"/>
        <end position="248"/>
    </location>
</feature>
<feature type="domain" description="EamA" evidence="8">
    <location>
        <begin position="164"/>
        <end position="298"/>
    </location>
</feature>
<sequence>MGNKWFSALASFTASRIFVVMLILILTIIWGYAWVWMKIGLDYMGPLTFSALRFSVGALTLLLLLWGLRRLTFQNLYWKPLLILGLLQTTLVYALIMYGMRFVEAGKSSIILYTMPIWSSLLASYFLNEKLGLRKVVGLSLGMTGLFLILGVDLWKQQTPSVIWGESLILLASLCWAVANIYYQLKFSGQDRIQVNAYQMMFGAAGMTVLAVLAEWNQPVVLSATSIFAVLFTGVPASALCFTIWFYLLTRIDTATATISTLLVPFFGVMFSWLFLGEPLTLVMVCGGCLIVLGISISALSTTQAQDTFGPSAERKL</sequence>
<evidence type="ECO:0000256" key="7">
    <source>
        <dbReference type="SAM" id="Phobius"/>
    </source>
</evidence>
<evidence type="ECO:0000259" key="8">
    <source>
        <dbReference type="Pfam" id="PF00892"/>
    </source>
</evidence>
<name>F5L5F1_CALTT</name>
<dbReference type="RefSeq" id="WP_007503723.1">
    <property type="nucleotide sequence ID" value="NZ_AFCE01000105.1"/>
</dbReference>
<dbReference type="GO" id="GO:0005886">
    <property type="term" value="C:plasma membrane"/>
    <property type="evidence" value="ECO:0007669"/>
    <property type="project" value="UniProtKB-SubCell"/>
</dbReference>
<accession>F5L5F1</accession>
<protein>
    <recommendedName>
        <fullName evidence="8">EamA domain-containing protein</fullName>
    </recommendedName>
</protein>
<comment type="subcellular location">
    <subcellularLocation>
        <location evidence="1">Cell membrane</location>
        <topology evidence="1">Multi-pass membrane protein</topology>
    </subcellularLocation>
</comment>
<dbReference type="eggNOG" id="COG0697">
    <property type="taxonomic scope" value="Bacteria"/>
</dbReference>
<feature type="transmembrane region" description="Helical" evidence="7">
    <location>
        <begin position="161"/>
        <end position="183"/>
    </location>
</feature>
<dbReference type="InterPro" id="IPR050638">
    <property type="entry name" value="AA-Vitamin_Transporters"/>
</dbReference>
<feature type="transmembrane region" description="Helical" evidence="7">
    <location>
        <begin position="255"/>
        <end position="276"/>
    </location>
</feature>
<feature type="transmembrane region" description="Helical" evidence="7">
    <location>
        <begin position="282"/>
        <end position="300"/>
    </location>
</feature>
<keyword evidence="5 7" id="KW-1133">Transmembrane helix</keyword>
<dbReference type="InterPro" id="IPR037185">
    <property type="entry name" value="EmrE-like"/>
</dbReference>
<comment type="caution">
    <text evidence="9">The sequence shown here is derived from an EMBL/GenBank/DDBJ whole genome shotgun (WGS) entry which is preliminary data.</text>
</comment>
<comment type="similarity">
    <text evidence="2">Belongs to the EamA transporter family.</text>
</comment>